<evidence type="ECO:0000313" key="3">
    <source>
        <dbReference type="Proteomes" id="UP000002630"/>
    </source>
</evidence>
<dbReference type="EMBL" id="FN649727">
    <property type="protein sequence ID" value="CBJ25727.1"/>
    <property type="molecule type" value="Genomic_DNA"/>
</dbReference>
<accession>D7G734</accession>
<reference evidence="2 3" key="1">
    <citation type="journal article" date="2010" name="Nature">
        <title>The Ectocarpus genome and the independent evolution of multicellularity in brown algae.</title>
        <authorList>
            <person name="Cock J.M."/>
            <person name="Sterck L."/>
            <person name="Rouze P."/>
            <person name="Scornet D."/>
            <person name="Allen A.E."/>
            <person name="Amoutzias G."/>
            <person name="Anthouard V."/>
            <person name="Artiguenave F."/>
            <person name="Aury J.M."/>
            <person name="Badger J.H."/>
            <person name="Beszteri B."/>
            <person name="Billiau K."/>
            <person name="Bonnet E."/>
            <person name="Bothwell J.H."/>
            <person name="Bowler C."/>
            <person name="Boyen C."/>
            <person name="Brownlee C."/>
            <person name="Carrano C.J."/>
            <person name="Charrier B."/>
            <person name="Cho G.Y."/>
            <person name="Coelho S.M."/>
            <person name="Collen J."/>
            <person name="Corre E."/>
            <person name="Da Silva C."/>
            <person name="Delage L."/>
            <person name="Delaroque N."/>
            <person name="Dittami S.M."/>
            <person name="Doulbeau S."/>
            <person name="Elias M."/>
            <person name="Farnham G."/>
            <person name="Gachon C.M."/>
            <person name="Gschloessl B."/>
            <person name="Heesch S."/>
            <person name="Jabbari K."/>
            <person name="Jubin C."/>
            <person name="Kawai H."/>
            <person name="Kimura K."/>
            <person name="Kloareg B."/>
            <person name="Kupper F.C."/>
            <person name="Lang D."/>
            <person name="Le Bail A."/>
            <person name="Leblanc C."/>
            <person name="Lerouge P."/>
            <person name="Lohr M."/>
            <person name="Lopez P.J."/>
            <person name="Martens C."/>
            <person name="Maumus F."/>
            <person name="Michel G."/>
            <person name="Miranda-Saavedra D."/>
            <person name="Morales J."/>
            <person name="Moreau H."/>
            <person name="Motomura T."/>
            <person name="Nagasato C."/>
            <person name="Napoli C.A."/>
            <person name="Nelson D.R."/>
            <person name="Nyvall-Collen P."/>
            <person name="Peters A.F."/>
            <person name="Pommier C."/>
            <person name="Potin P."/>
            <person name="Poulain J."/>
            <person name="Quesneville H."/>
            <person name="Read B."/>
            <person name="Rensing S.A."/>
            <person name="Ritter A."/>
            <person name="Rousvoal S."/>
            <person name="Samanta M."/>
            <person name="Samson G."/>
            <person name="Schroeder D.C."/>
            <person name="Segurens B."/>
            <person name="Strittmatter M."/>
            <person name="Tonon T."/>
            <person name="Tregear J.W."/>
            <person name="Valentin K."/>
            <person name="von Dassow P."/>
            <person name="Yamagishi T."/>
            <person name="Van de Peer Y."/>
            <person name="Wincker P."/>
        </authorList>
    </citation>
    <scope>NUCLEOTIDE SEQUENCE [LARGE SCALE GENOMIC DNA]</scope>
    <source>
        <strain evidence="3">Ec32 / CCAP1310/4</strain>
    </source>
</reference>
<keyword evidence="1" id="KW-0812">Transmembrane</keyword>
<feature type="transmembrane region" description="Helical" evidence="1">
    <location>
        <begin position="102"/>
        <end position="125"/>
    </location>
</feature>
<evidence type="ECO:0000313" key="2">
    <source>
        <dbReference type="EMBL" id="CBJ25727.1"/>
    </source>
</evidence>
<keyword evidence="1" id="KW-0472">Membrane</keyword>
<keyword evidence="3" id="KW-1185">Reference proteome</keyword>
<proteinExistence type="predicted"/>
<organism evidence="2 3">
    <name type="scientific">Ectocarpus siliculosus</name>
    <name type="common">Brown alga</name>
    <name type="synonym">Conferva siliculosa</name>
    <dbReference type="NCBI Taxonomy" id="2880"/>
    <lineage>
        <taxon>Eukaryota</taxon>
        <taxon>Sar</taxon>
        <taxon>Stramenopiles</taxon>
        <taxon>Ochrophyta</taxon>
        <taxon>PX clade</taxon>
        <taxon>Phaeophyceae</taxon>
        <taxon>Ectocarpales</taxon>
        <taxon>Ectocarpaceae</taxon>
        <taxon>Ectocarpus</taxon>
    </lineage>
</organism>
<keyword evidence="1" id="KW-1133">Transmembrane helix</keyword>
<dbReference type="EMBL" id="FN649035">
    <property type="protein sequence ID" value="CBJ25727.1"/>
    <property type="molecule type" value="Genomic_DNA"/>
</dbReference>
<dbReference type="AlphaFoldDB" id="D7G734"/>
<dbReference type="PROSITE" id="PS51257">
    <property type="entry name" value="PROKAR_LIPOPROTEIN"/>
    <property type="match status" value="1"/>
</dbReference>
<evidence type="ECO:0008006" key="4">
    <source>
        <dbReference type="Google" id="ProtNLM"/>
    </source>
</evidence>
<sequence length="157" mass="17713">MASRPYDRTGSPQPVPAVLRHLQLVLWSTACIGSLIVVTIFWGALLLDQFLVADEFKLRYILFPQAFGVIYLFFNVGWYYLAPDDDRLIYIILDWEDNTLGACIYAFGAILVGAPLFGLVHLGLFRLRESVYHNRLARTSKAAAEAQSIELKESDQA</sequence>
<dbReference type="InParanoid" id="D7G734"/>
<protein>
    <recommendedName>
        <fullName evidence="4">Transmembrane protein</fullName>
    </recommendedName>
</protein>
<name>D7G734_ECTSI</name>
<feature type="transmembrane region" description="Helical" evidence="1">
    <location>
        <begin position="24"/>
        <end position="48"/>
    </location>
</feature>
<gene>
    <name evidence="2" type="ORF">Esi_0008_0190</name>
</gene>
<dbReference type="OrthoDB" id="419711at2759"/>
<evidence type="ECO:0000256" key="1">
    <source>
        <dbReference type="SAM" id="Phobius"/>
    </source>
</evidence>
<feature type="transmembrane region" description="Helical" evidence="1">
    <location>
        <begin position="60"/>
        <end position="82"/>
    </location>
</feature>
<dbReference type="Proteomes" id="UP000002630">
    <property type="component" value="Linkage Group LG02"/>
</dbReference>